<evidence type="ECO:0008006" key="3">
    <source>
        <dbReference type="Google" id="ProtNLM"/>
    </source>
</evidence>
<dbReference type="NCBIfam" id="TIGR02530">
    <property type="entry name" value="flg_new"/>
    <property type="match status" value="1"/>
</dbReference>
<gene>
    <name evidence="1" type="ORF">GCM10011391_21210</name>
</gene>
<sequence length="131" mass="15068">MTSINHQRMIHEMNQSFITKTNTKPTQAQQNFKGLLNAELNNDNDIPVKISKHAAQRMHERNIHIQPEQWNQIYDRMQEAKSMGIKDSLVLTNNEAMVVNTDKNTVITVMNRGEANKHIFSNINGTILLDN</sequence>
<organism evidence="1 2">
    <name type="scientific">Pullulanibacillus camelliae</name>
    <dbReference type="NCBI Taxonomy" id="1707096"/>
    <lineage>
        <taxon>Bacteria</taxon>
        <taxon>Bacillati</taxon>
        <taxon>Bacillota</taxon>
        <taxon>Bacilli</taxon>
        <taxon>Bacillales</taxon>
        <taxon>Sporolactobacillaceae</taxon>
        <taxon>Pullulanibacillus</taxon>
    </lineage>
</organism>
<name>A0A8J2W081_9BACL</name>
<dbReference type="InterPro" id="IPR013367">
    <property type="entry name" value="Flagellar_put"/>
</dbReference>
<evidence type="ECO:0000313" key="2">
    <source>
        <dbReference type="Proteomes" id="UP000628775"/>
    </source>
</evidence>
<dbReference type="Pfam" id="PF12611">
    <property type="entry name" value="Flagellar_put"/>
    <property type="match status" value="1"/>
</dbReference>
<keyword evidence="2" id="KW-1185">Reference proteome</keyword>
<protein>
    <recommendedName>
        <fullName evidence="3">Flagellar protein</fullName>
    </recommendedName>
</protein>
<dbReference type="AlphaFoldDB" id="A0A8J2W081"/>
<comment type="caution">
    <text evidence="1">The sequence shown here is derived from an EMBL/GenBank/DDBJ whole genome shotgun (WGS) entry which is preliminary data.</text>
</comment>
<reference evidence="1" key="2">
    <citation type="submission" date="2020-09" db="EMBL/GenBank/DDBJ databases">
        <authorList>
            <person name="Sun Q."/>
            <person name="Zhou Y."/>
        </authorList>
    </citation>
    <scope>NUCLEOTIDE SEQUENCE</scope>
    <source>
        <strain evidence="1">CGMCC 1.15371</strain>
    </source>
</reference>
<proteinExistence type="predicted"/>
<dbReference type="RefSeq" id="WP_229672506.1">
    <property type="nucleotide sequence ID" value="NZ_BMIR01000008.1"/>
</dbReference>
<reference evidence="1" key="1">
    <citation type="journal article" date="2014" name="Int. J. Syst. Evol. Microbiol.">
        <title>Complete genome sequence of Corynebacterium casei LMG S-19264T (=DSM 44701T), isolated from a smear-ripened cheese.</title>
        <authorList>
            <consortium name="US DOE Joint Genome Institute (JGI-PGF)"/>
            <person name="Walter F."/>
            <person name="Albersmeier A."/>
            <person name="Kalinowski J."/>
            <person name="Ruckert C."/>
        </authorList>
    </citation>
    <scope>NUCLEOTIDE SEQUENCE</scope>
    <source>
        <strain evidence="1">CGMCC 1.15371</strain>
    </source>
</reference>
<dbReference type="Proteomes" id="UP000628775">
    <property type="component" value="Unassembled WGS sequence"/>
</dbReference>
<dbReference type="EMBL" id="BMIR01000008">
    <property type="protein sequence ID" value="GGE42162.1"/>
    <property type="molecule type" value="Genomic_DNA"/>
</dbReference>
<accession>A0A8J2W081</accession>
<evidence type="ECO:0000313" key="1">
    <source>
        <dbReference type="EMBL" id="GGE42162.1"/>
    </source>
</evidence>